<reference evidence="2 3" key="1">
    <citation type="journal article" date="2010" name="J. Bacteriol.">
        <title>The genome of the amoeba symbiont 'Candidatus Amoebophilus asiaticus' reveals common mechanisms for host cell interaction among amoeba-associated bacteria.</title>
        <authorList>
            <person name="Schmitz-Esser S."/>
            <person name="Tischler P."/>
            <person name="Arnold R."/>
            <person name="Montanaro J."/>
            <person name="Wagner M."/>
            <person name="Rattei T."/>
            <person name="Horn M."/>
        </authorList>
    </citation>
    <scope>NUCLEOTIDE SEQUENCE [LARGE SCALE GENOMIC DNA]</scope>
    <source>
        <strain evidence="2 3">5a2</strain>
    </source>
</reference>
<dbReference type="GO" id="GO:0046076">
    <property type="term" value="P:dTTP catabolic process"/>
    <property type="evidence" value="ECO:0007669"/>
    <property type="project" value="TreeGrafter"/>
</dbReference>
<dbReference type="KEGG" id="aas:Aasi_1354"/>
<feature type="domain" description="NTP pyrophosphohydrolase MazG-like" evidence="1">
    <location>
        <begin position="34"/>
        <end position="106"/>
    </location>
</feature>
<protein>
    <recommendedName>
        <fullName evidence="1">NTP pyrophosphohydrolase MazG-like domain-containing protein</fullName>
    </recommendedName>
</protein>
<dbReference type="GO" id="GO:0047429">
    <property type="term" value="F:nucleoside triphosphate diphosphatase activity"/>
    <property type="evidence" value="ECO:0007669"/>
    <property type="project" value="InterPro"/>
</dbReference>
<evidence type="ECO:0000313" key="3">
    <source>
        <dbReference type="Proteomes" id="UP000001227"/>
    </source>
</evidence>
<dbReference type="GO" id="GO:0046061">
    <property type="term" value="P:dATP catabolic process"/>
    <property type="evidence" value="ECO:0007669"/>
    <property type="project" value="TreeGrafter"/>
</dbReference>
<dbReference type="FunFam" id="1.10.287.1080:FF:000001">
    <property type="entry name" value="Nucleoside triphosphate pyrophosphohydrolase"/>
    <property type="match status" value="1"/>
</dbReference>
<dbReference type="STRING" id="452471.Aasi_1354"/>
<name>B3ETV7_AMOA5</name>
<dbReference type="NCBIfam" id="NF007113">
    <property type="entry name" value="PRK09562.1"/>
    <property type="match status" value="1"/>
</dbReference>
<dbReference type="GO" id="GO:0006203">
    <property type="term" value="P:dGTP catabolic process"/>
    <property type="evidence" value="ECO:0007669"/>
    <property type="project" value="TreeGrafter"/>
</dbReference>
<evidence type="ECO:0000313" key="2">
    <source>
        <dbReference type="EMBL" id="ACE06659.1"/>
    </source>
</evidence>
<dbReference type="GO" id="GO:0046047">
    <property type="term" value="P:TTP catabolic process"/>
    <property type="evidence" value="ECO:0007669"/>
    <property type="project" value="TreeGrafter"/>
</dbReference>
<organism evidence="2 3">
    <name type="scientific">Amoebophilus asiaticus (strain 5a2)</name>
    <dbReference type="NCBI Taxonomy" id="452471"/>
    <lineage>
        <taxon>Bacteria</taxon>
        <taxon>Pseudomonadati</taxon>
        <taxon>Bacteroidota</taxon>
        <taxon>Cytophagia</taxon>
        <taxon>Cytophagales</taxon>
        <taxon>Amoebophilaceae</taxon>
        <taxon>Candidatus Amoebophilus</taxon>
    </lineage>
</organism>
<dbReference type="Gene3D" id="1.10.287.1080">
    <property type="entry name" value="MazG-like"/>
    <property type="match status" value="2"/>
</dbReference>
<dbReference type="HOGENOM" id="CLU_038356_0_1_10"/>
<dbReference type="Proteomes" id="UP000001227">
    <property type="component" value="Chromosome"/>
</dbReference>
<dbReference type="CDD" id="cd11529">
    <property type="entry name" value="NTP-PPase_MazG_Cterm"/>
    <property type="match status" value="1"/>
</dbReference>
<dbReference type="PANTHER" id="PTHR30522">
    <property type="entry name" value="NUCLEOSIDE TRIPHOSPHATE PYROPHOSPHOHYDROLASE"/>
    <property type="match status" value="1"/>
</dbReference>
<dbReference type="InterPro" id="IPR004518">
    <property type="entry name" value="MazG-like_dom"/>
</dbReference>
<dbReference type="InterPro" id="IPR048011">
    <property type="entry name" value="NTP-PPase_MazG-like_C"/>
</dbReference>
<dbReference type="InterPro" id="IPR048015">
    <property type="entry name" value="NTP-PPase_MazG-like_N"/>
</dbReference>
<sequence length="278" mass="31888">MAIEENLNESLQAFSRLLKIIDDLRTKCPWDQQQTMSSLRPMTIEETFELSEAILSENMINIKEELGDLLLHILLYTRIATEDNSFTTSECINALCDKLIHRHPHIYQPHQTAVNTLDVNKNWQKVKLAEKGRNSILQGIPNSLPSLSKAMCIQDKASSAGFVWKTREEAWGKVKEEIQELEDEVRNSNEVDSVNTQIEDELGDVLSSLITYACFINVDPDRALEKANLKFIRRFQCVERQLKEDNKELSTLSIEEMVAYWKQAKAQLHAVAKEQIPS</sequence>
<evidence type="ECO:0000259" key="1">
    <source>
        <dbReference type="Pfam" id="PF03819"/>
    </source>
</evidence>
<feature type="domain" description="NTP pyrophosphohydrolase MazG-like" evidence="1">
    <location>
        <begin position="173"/>
        <end position="234"/>
    </location>
</feature>
<dbReference type="CDD" id="cd11528">
    <property type="entry name" value="NTP-PPase_MazG_Nterm"/>
    <property type="match status" value="1"/>
</dbReference>
<dbReference type="NCBIfam" id="TIGR00444">
    <property type="entry name" value="mazG"/>
    <property type="match status" value="1"/>
</dbReference>
<dbReference type="eggNOG" id="COG3956">
    <property type="taxonomic scope" value="Bacteria"/>
</dbReference>
<dbReference type="RefSeq" id="WP_012473403.1">
    <property type="nucleotide sequence ID" value="NC_010830.1"/>
</dbReference>
<dbReference type="SUPFAM" id="SSF101386">
    <property type="entry name" value="all-alpha NTP pyrophosphatases"/>
    <property type="match status" value="2"/>
</dbReference>
<accession>B3ETV7</accession>
<gene>
    <name evidence="2" type="ordered locus">Aasi_1354</name>
</gene>
<dbReference type="EMBL" id="CP001102">
    <property type="protein sequence ID" value="ACE06659.1"/>
    <property type="molecule type" value="Genomic_DNA"/>
</dbReference>
<dbReference type="OrthoDB" id="9808939at2"/>
<dbReference type="GO" id="GO:0006950">
    <property type="term" value="P:response to stress"/>
    <property type="evidence" value="ECO:0007669"/>
    <property type="project" value="UniProtKB-ARBA"/>
</dbReference>
<dbReference type="AlphaFoldDB" id="B3ETV7"/>
<dbReference type="Pfam" id="PF03819">
    <property type="entry name" value="MazG"/>
    <property type="match status" value="2"/>
</dbReference>
<dbReference type="GO" id="GO:0046052">
    <property type="term" value="P:UTP catabolic process"/>
    <property type="evidence" value="ECO:0007669"/>
    <property type="project" value="TreeGrafter"/>
</dbReference>
<dbReference type="InterPro" id="IPR011551">
    <property type="entry name" value="NTP_PyrPHydrolase_MazG"/>
</dbReference>
<keyword evidence="3" id="KW-1185">Reference proteome</keyword>
<dbReference type="PANTHER" id="PTHR30522:SF0">
    <property type="entry name" value="NUCLEOSIDE TRIPHOSPHATE PYROPHOSPHOHYDROLASE"/>
    <property type="match status" value="1"/>
</dbReference>
<proteinExistence type="predicted"/>
<dbReference type="GO" id="GO:0046081">
    <property type="term" value="P:dUTP catabolic process"/>
    <property type="evidence" value="ECO:0007669"/>
    <property type="project" value="TreeGrafter"/>
</dbReference>